<organism evidence="4 5">
    <name type="scientific">Stutzerimonas stutzeri (strain A1501)</name>
    <name type="common">Pseudomonas stutzeri</name>
    <dbReference type="NCBI Taxonomy" id="379731"/>
    <lineage>
        <taxon>Bacteria</taxon>
        <taxon>Pseudomonadati</taxon>
        <taxon>Pseudomonadota</taxon>
        <taxon>Gammaproteobacteria</taxon>
        <taxon>Pseudomonadales</taxon>
        <taxon>Pseudomonadaceae</taxon>
        <taxon>Stutzerimonas</taxon>
    </lineage>
</organism>
<dbReference type="InterPro" id="IPR029063">
    <property type="entry name" value="SAM-dependent_MTases_sf"/>
</dbReference>
<evidence type="ECO:0000256" key="3">
    <source>
        <dbReference type="ARBA" id="ARBA00022691"/>
    </source>
</evidence>
<evidence type="ECO:0000256" key="2">
    <source>
        <dbReference type="ARBA" id="ARBA00022679"/>
    </source>
</evidence>
<dbReference type="GO" id="GO:0006298">
    <property type="term" value="P:mismatch repair"/>
    <property type="evidence" value="ECO:0007669"/>
    <property type="project" value="TreeGrafter"/>
</dbReference>
<keyword evidence="3" id="KW-0949">S-adenosyl-L-methionine</keyword>
<evidence type="ECO:0000313" key="4">
    <source>
        <dbReference type="EMBL" id="ABP80866.1"/>
    </source>
</evidence>
<dbReference type="SMR" id="A4VPG5"/>
<keyword evidence="1" id="KW-0489">Methyltransferase</keyword>
<dbReference type="GO" id="GO:0009007">
    <property type="term" value="F:site-specific DNA-methyltransferase (adenine-specific) activity"/>
    <property type="evidence" value="ECO:0007669"/>
    <property type="project" value="UniProtKB-EC"/>
</dbReference>
<dbReference type="GO" id="GO:1904047">
    <property type="term" value="F:S-adenosyl-L-methionine binding"/>
    <property type="evidence" value="ECO:0007669"/>
    <property type="project" value="TreeGrafter"/>
</dbReference>
<dbReference type="EMBL" id="CP000304">
    <property type="protein sequence ID" value="ABP80866.1"/>
    <property type="molecule type" value="Genomic_DNA"/>
</dbReference>
<name>A4VPG5_STUS1</name>
<dbReference type="Gene3D" id="3.40.50.150">
    <property type="entry name" value="Vaccinia Virus protein VP39"/>
    <property type="match status" value="1"/>
</dbReference>
<evidence type="ECO:0000256" key="1">
    <source>
        <dbReference type="ARBA" id="ARBA00022603"/>
    </source>
</evidence>
<accession>A4VPG5</accession>
<dbReference type="GO" id="GO:0009307">
    <property type="term" value="P:DNA restriction-modification system"/>
    <property type="evidence" value="ECO:0007669"/>
    <property type="project" value="InterPro"/>
</dbReference>
<dbReference type="HOGENOM" id="CLU_063430_4_0_6"/>
<dbReference type="SUPFAM" id="SSF53335">
    <property type="entry name" value="S-adenosyl-L-methionine-dependent methyltransferases"/>
    <property type="match status" value="1"/>
</dbReference>
<dbReference type="InterPro" id="IPR012327">
    <property type="entry name" value="MeTrfase_D12"/>
</dbReference>
<dbReference type="GO" id="GO:0043565">
    <property type="term" value="F:sequence-specific DNA binding"/>
    <property type="evidence" value="ECO:0007669"/>
    <property type="project" value="TreeGrafter"/>
</dbReference>
<dbReference type="Pfam" id="PF02086">
    <property type="entry name" value="MethyltransfD12"/>
    <property type="match status" value="1"/>
</dbReference>
<protein>
    <submittedName>
        <fullName evidence="4">DNA-methyltransferase</fullName>
    </submittedName>
</protein>
<dbReference type="PANTHER" id="PTHR30481">
    <property type="entry name" value="DNA ADENINE METHYLASE"/>
    <property type="match status" value="1"/>
</dbReference>
<dbReference type="PIRSF" id="PIRSF000398">
    <property type="entry name" value="M_m6A_EcoRV"/>
    <property type="match status" value="1"/>
</dbReference>
<dbReference type="eggNOG" id="COG0338">
    <property type="taxonomic scope" value="Bacteria"/>
</dbReference>
<dbReference type="GO" id="GO:0032259">
    <property type="term" value="P:methylation"/>
    <property type="evidence" value="ECO:0007669"/>
    <property type="project" value="UniProtKB-KW"/>
</dbReference>
<dbReference type="PANTHER" id="PTHR30481:SF2">
    <property type="entry name" value="SITE-SPECIFIC DNA-METHYLTRANSFERASE (ADENINE-SPECIFIC)"/>
    <property type="match status" value="1"/>
</dbReference>
<proteinExistence type="predicted"/>
<dbReference type="InterPro" id="IPR012263">
    <property type="entry name" value="M_m6A_EcoRV"/>
</dbReference>
<reference evidence="4 5" key="1">
    <citation type="journal article" date="2008" name="Proc. Natl. Acad. Sci. U.S.A.">
        <title>Nitrogen fixation island and rhizosphere competence traits in the genome of root-associated Pseudomonas stutzeri A1501.</title>
        <authorList>
            <person name="Yan Y."/>
            <person name="Yang J."/>
            <person name="Dou Y."/>
            <person name="Chen M."/>
            <person name="Ping S."/>
            <person name="Peng J."/>
            <person name="Lu W."/>
            <person name="Zhang W."/>
            <person name="Yao Z."/>
            <person name="Li H."/>
            <person name="Liu W."/>
            <person name="He S."/>
            <person name="Geng L."/>
            <person name="Zhang X."/>
            <person name="Yang F."/>
            <person name="Yu H."/>
            <person name="Zhan Y."/>
            <person name="Li D."/>
            <person name="Lin Z."/>
            <person name="Wang Y."/>
            <person name="Elmerich C."/>
            <person name="Lin M."/>
            <person name="Jin Q."/>
        </authorList>
    </citation>
    <scope>NUCLEOTIDE SEQUENCE [LARGE SCALE GENOMIC DNA]</scope>
    <source>
        <strain evidence="4 5">A1501</strain>
    </source>
</reference>
<evidence type="ECO:0000313" key="5">
    <source>
        <dbReference type="Proteomes" id="UP000000233"/>
    </source>
</evidence>
<sequence length="229" mass="26260">MVGEIVINDIDPAIYSFWWALFNDTESLIKLIQDTPVNIESWVAQKEIINNSGSCNTTELGFAAFFLNRTNRSGIIQGGIIGGKKQDGKYLIDARYNKLGLISRVKRLAALKHRVRLHNLDALELIGLPQYQSRDALIYLDPPYYNKGSQLYRNHYNPEDHAKISEVVLGLETPWIVTYDNCPEIRELYTGAEVYEFSFHYSTHVKRPVAKEIMFHGNLMSHSPPSMRR</sequence>
<keyword evidence="5" id="KW-1185">Reference proteome</keyword>
<gene>
    <name evidence="4" type="ordered locus">PST_3230</name>
</gene>
<dbReference type="KEGG" id="psa:PST_3230"/>
<keyword evidence="2" id="KW-0808">Transferase</keyword>
<dbReference type="Proteomes" id="UP000000233">
    <property type="component" value="Chromosome"/>
</dbReference>
<dbReference type="REBASE" id="15049">
    <property type="entry name" value="M.PstA1501ORF3230P"/>
</dbReference>
<dbReference type="AlphaFoldDB" id="A4VPG5"/>